<keyword evidence="2" id="KW-1185">Reference proteome</keyword>
<sequence>MIGNGRASVSAVADLSRANLADMGAATPQAVKALASLGGWGQHTQNQERDLHKWVSNLFNVGLQTFDLDMDLQVPNKSGTEKMTIPFLLPHELFHALAEAGPAQFQLSMTGGRSCREIGSFWEHCFMQDEWKNHPAKHLSSVDRDRLIPIAIHIDGAEMYSNCEFMVWSIGSIFPSGEVWDVKFPICMIRHEWMADPEVKRAAHGTVAKVVSWSMRQALKGKMPTVGPFGEGLIGVRAERASKLLANGWKFAYFTFRADCKARKEAHNFDRSYQHVQICEICCAERDSKHGDGSLSFKDFYPTAAHLLTQFSHNDYLRATSSVTPWASMPGFSALSALHDPMHCIYLGTCKELIASALGYWNHNSYLVGCNLQDRLRRVSFRLKASCKEAGVRGPFNTLTPSNTGLDKADYPELGSSFKACSVKSSLWFYAMFSSELARSHPEARSEHVKQ</sequence>
<accession>A0ABP0RLW8</accession>
<reference evidence="1 2" key="1">
    <citation type="submission" date="2024-02" db="EMBL/GenBank/DDBJ databases">
        <authorList>
            <person name="Chen Y."/>
            <person name="Shah S."/>
            <person name="Dougan E. K."/>
            <person name="Thang M."/>
            <person name="Chan C."/>
        </authorList>
    </citation>
    <scope>NUCLEOTIDE SEQUENCE [LARGE SCALE GENOMIC DNA]</scope>
</reference>
<protein>
    <submittedName>
        <fullName evidence="1">Uncharacterized protein</fullName>
    </submittedName>
</protein>
<name>A0ABP0RLW8_9DINO</name>
<dbReference type="Proteomes" id="UP001642464">
    <property type="component" value="Unassembled WGS sequence"/>
</dbReference>
<evidence type="ECO:0000313" key="1">
    <source>
        <dbReference type="EMBL" id="CAK9100643.1"/>
    </source>
</evidence>
<gene>
    <name evidence="1" type="ORF">SCF082_LOCUS47082</name>
</gene>
<evidence type="ECO:0000313" key="2">
    <source>
        <dbReference type="Proteomes" id="UP001642464"/>
    </source>
</evidence>
<comment type="caution">
    <text evidence="1">The sequence shown here is derived from an EMBL/GenBank/DDBJ whole genome shotgun (WGS) entry which is preliminary data.</text>
</comment>
<organism evidence="1 2">
    <name type="scientific">Durusdinium trenchii</name>
    <dbReference type="NCBI Taxonomy" id="1381693"/>
    <lineage>
        <taxon>Eukaryota</taxon>
        <taxon>Sar</taxon>
        <taxon>Alveolata</taxon>
        <taxon>Dinophyceae</taxon>
        <taxon>Suessiales</taxon>
        <taxon>Symbiodiniaceae</taxon>
        <taxon>Durusdinium</taxon>
    </lineage>
</organism>
<dbReference type="EMBL" id="CAXAMM010041673">
    <property type="protein sequence ID" value="CAK9100643.1"/>
    <property type="molecule type" value="Genomic_DNA"/>
</dbReference>
<proteinExistence type="predicted"/>